<proteinExistence type="predicted"/>
<evidence type="ECO:0000259" key="7">
    <source>
        <dbReference type="Pfam" id="PF12704"/>
    </source>
</evidence>
<evidence type="ECO:0000256" key="1">
    <source>
        <dbReference type="ARBA" id="ARBA00004651"/>
    </source>
</evidence>
<dbReference type="InterPro" id="IPR003838">
    <property type="entry name" value="ABC3_permease_C"/>
</dbReference>
<dbReference type="Pfam" id="PF12704">
    <property type="entry name" value="MacB_PCD"/>
    <property type="match status" value="2"/>
</dbReference>
<evidence type="ECO:0000313" key="8">
    <source>
        <dbReference type="EMBL" id="APU67076.1"/>
    </source>
</evidence>
<dbReference type="Pfam" id="PF02687">
    <property type="entry name" value="FtsX"/>
    <property type="match status" value="2"/>
</dbReference>
<reference evidence="8 9" key="1">
    <citation type="submission" date="2016-07" db="EMBL/GenBank/DDBJ databases">
        <title>Multi-omics approach to identify versatile polysaccharide utilization systems of a marine flavobacterium Gramella flava.</title>
        <authorList>
            <person name="Tang K."/>
        </authorList>
    </citation>
    <scope>NUCLEOTIDE SEQUENCE [LARGE SCALE GENOMIC DNA]</scope>
    <source>
        <strain evidence="8 9">JLT2011</strain>
    </source>
</reference>
<evidence type="ECO:0000256" key="4">
    <source>
        <dbReference type="ARBA" id="ARBA00022989"/>
    </source>
</evidence>
<accession>A0A1L7I0G2</accession>
<dbReference type="GO" id="GO:0005886">
    <property type="term" value="C:plasma membrane"/>
    <property type="evidence" value="ECO:0007669"/>
    <property type="project" value="UniProtKB-SubCell"/>
</dbReference>
<evidence type="ECO:0000256" key="3">
    <source>
        <dbReference type="ARBA" id="ARBA00022692"/>
    </source>
</evidence>
<dbReference type="PANTHER" id="PTHR30572:SF18">
    <property type="entry name" value="ABC-TYPE MACROLIDE FAMILY EXPORT SYSTEM PERMEASE COMPONENT 2"/>
    <property type="match status" value="1"/>
</dbReference>
<dbReference type="PANTHER" id="PTHR30572">
    <property type="entry name" value="MEMBRANE COMPONENT OF TRANSPORTER-RELATED"/>
    <property type="match status" value="1"/>
</dbReference>
<dbReference type="EMBL" id="CP016359">
    <property type="protein sequence ID" value="APU67076.1"/>
    <property type="molecule type" value="Genomic_DNA"/>
</dbReference>
<keyword evidence="4" id="KW-1133">Transmembrane helix</keyword>
<feature type="domain" description="ABC3 transporter permease C-terminal" evidence="6">
    <location>
        <begin position="300"/>
        <end position="414"/>
    </location>
</feature>
<protein>
    <submittedName>
        <fullName evidence="8">Putative ABC transporter permease</fullName>
    </submittedName>
</protein>
<dbReference type="AlphaFoldDB" id="A0A1L7I0G2"/>
<dbReference type="RefSeq" id="WP_083642903.1">
    <property type="nucleotide sequence ID" value="NZ_AMRU01000008.1"/>
</dbReference>
<keyword evidence="9" id="KW-1185">Reference proteome</keyword>
<dbReference type="InterPro" id="IPR050250">
    <property type="entry name" value="Macrolide_Exporter_MacB"/>
</dbReference>
<dbReference type="STRING" id="1229726.GRFL_0352"/>
<name>A0A1L7I0G2_9FLAO</name>
<organism evidence="8 9">
    <name type="scientific">Christiangramia flava JLT2011</name>
    <dbReference type="NCBI Taxonomy" id="1229726"/>
    <lineage>
        <taxon>Bacteria</taxon>
        <taxon>Pseudomonadati</taxon>
        <taxon>Bacteroidota</taxon>
        <taxon>Flavobacteriia</taxon>
        <taxon>Flavobacteriales</taxon>
        <taxon>Flavobacteriaceae</taxon>
        <taxon>Christiangramia</taxon>
    </lineage>
</organism>
<gene>
    <name evidence="8" type="ORF">GRFL_0352</name>
</gene>
<dbReference type="GO" id="GO:0022857">
    <property type="term" value="F:transmembrane transporter activity"/>
    <property type="evidence" value="ECO:0007669"/>
    <property type="project" value="TreeGrafter"/>
</dbReference>
<feature type="domain" description="ABC3 transporter permease C-terminal" evidence="6">
    <location>
        <begin position="677"/>
        <end position="790"/>
    </location>
</feature>
<feature type="domain" description="MacB-like periplasmic core" evidence="7">
    <location>
        <begin position="442"/>
        <end position="598"/>
    </location>
</feature>
<evidence type="ECO:0000259" key="6">
    <source>
        <dbReference type="Pfam" id="PF02687"/>
    </source>
</evidence>
<evidence type="ECO:0000256" key="5">
    <source>
        <dbReference type="ARBA" id="ARBA00023136"/>
    </source>
</evidence>
<dbReference type="OrthoDB" id="8740261at2"/>
<evidence type="ECO:0000256" key="2">
    <source>
        <dbReference type="ARBA" id="ARBA00022475"/>
    </source>
</evidence>
<dbReference type="InterPro" id="IPR025857">
    <property type="entry name" value="MacB_PCD"/>
</dbReference>
<keyword evidence="3" id="KW-0812">Transmembrane</keyword>
<dbReference type="KEGG" id="gfl:GRFL_0352"/>
<dbReference type="Proteomes" id="UP000186230">
    <property type="component" value="Chromosome"/>
</dbReference>
<comment type="subcellular location">
    <subcellularLocation>
        <location evidence="1">Cell membrane</location>
        <topology evidence="1">Multi-pass membrane protein</topology>
    </subcellularLocation>
</comment>
<keyword evidence="5" id="KW-0472">Membrane</keyword>
<keyword evidence="2" id="KW-1003">Cell membrane</keyword>
<feature type="domain" description="MacB-like periplasmic core" evidence="7">
    <location>
        <begin position="21"/>
        <end position="238"/>
    </location>
</feature>
<evidence type="ECO:0000313" key="9">
    <source>
        <dbReference type="Proteomes" id="UP000186230"/>
    </source>
</evidence>
<sequence length="797" mass="89955">MIRNYIKIAWRNLLRNKVYALINILGLSLGLACAMLILLYVKDEVSFDRFHENGDNIYRVVAQAKHDGQLATNVNTGFLQGPRFAENVSGITSFVRVQGATEDMKNGNEIYSQSALRVDSTFLSVFSFPVIEGNAKTALSEPHSIVVTEDFAQKQFGKKEALGQLVMIRQDSALVPYKVTAVTKNAPQNSTIRYEVLLPFRESKEDAQNNENWYSSFLNTFVVLNPNADKSHVEAQMKVFYQKDARETFQSLLKKYGGSSEMGTYILQPFADIHMNTEMPAQNGLVNASNPMYSYILSGIALFVLLIACINFVNLTVARSVKRAREIGIRKVVGSNRKQLIFQFLGESFLLCFIAFSLAFLIAQLVLPVFNELSNKALALSYLADTKLIIGYILLFLVTGLLAGFYPALILSGYKPVEVLYSRFQISGKNYLQKSLVVLQFALASFLIIATITIYRQFDFLINTDLGYNDSNIIMVDNFSISEEKARLFKTEVLKNPEIIDVAPTNVGHSWTGARLENGNDMSFNYVTIDESYIPEMEIPIVQGRNFSEEHPSDATTAILVNEAFVKEAKWDNPIGQTVNFFYNDDEIYRVVGVVKNYHFLSLNQEIGPQLFTMKPGNDFDSFYIKIKPNSAGVSLEHIRQTFQQIFPLSPFSYNFKDEENRRSYEAEEKWKQILLFGAVLTIFISCIGLFGLSVLSAEKRTKEIGIRKVLGASVKNIVTILSTDFIKLVMISLVIAIPIAWYVSNKWLENYPYRVNVNWEMFVIAIGLVVLIALFTISFQAIRAAIQNPVKSLKTE</sequence>
<dbReference type="PROSITE" id="PS51257">
    <property type="entry name" value="PROKAR_LIPOPROTEIN"/>
    <property type="match status" value="1"/>
</dbReference>